<gene>
    <name evidence="2" type="ORF">cyc_09123</name>
</gene>
<feature type="compositionally biased region" description="Basic and acidic residues" evidence="1">
    <location>
        <begin position="218"/>
        <end position="227"/>
    </location>
</feature>
<proteinExistence type="predicted"/>
<evidence type="ECO:0000313" key="3">
    <source>
        <dbReference type="Proteomes" id="UP000095192"/>
    </source>
</evidence>
<dbReference type="Proteomes" id="UP000095192">
    <property type="component" value="Unassembled WGS sequence"/>
</dbReference>
<feature type="compositionally biased region" description="Low complexity" evidence="1">
    <location>
        <begin position="257"/>
        <end position="267"/>
    </location>
</feature>
<keyword evidence="3" id="KW-1185">Reference proteome</keyword>
<protein>
    <submittedName>
        <fullName evidence="2">Uncharacterized protein</fullName>
    </submittedName>
</protein>
<feature type="region of interest" description="Disordered" evidence="1">
    <location>
        <begin position="217"/>
        <end position="236"/>
    </location>
</feature>
<organism evidence="2 3">
    <name type="scientific">Cyclospora cayetanensis</name>
    <dbReference type="NCBI Taxonomy" id="88456"/>
    <lineage>
        <taxon>Eukaryota</taxon>
        <taxon>Sar</taxon>
        <taxon>Alveolata</taxon>
        <taxon>Apicomplexa</taxon>
        <taxon>Conoidasida</taxon>
        <taxon>Coccidia</taxon>
        <taxon>Eucoccidiorida</taxon>
        <taxon>Eimeriorina</taxon>
        <taxon>Eimeriidae</taxon>
        <taxon>Cyclospora</taxon>
    </lineage>
</organism>
<dbReference type="InParanoid" id="A0A1D3D5N0"/>
<dbReference type="AlphaFoldDB" id="A0A1D3D5N0"/>
<dbReference type="EMBL" id="JROU02000623">
    <property type="protein sequence ID" value="OEH78763.1"/>
    <property type="molecule type" value="Genomic_DNA"/>
</dbReference>
<accession>A0A1D3D5N0</accession>
<comment type="caution">
    <text evidence="2">The sequence shown here is derived from an EMBL/GenBank/DDBJ whole genome shotgun (WGS) entry which is preliminary data.</text>
</comment>
<dbReference type="VEuPathDB" id="ToxoDB:cyc_09123"/>
<sequence>MSPESRTTEVLLHATVPPSSVRGMMTSAQTKALSPSPEAAEKIATCLFELPVLVSRQMLRCLHAFSIEAVVTVLLPVLLMQKYMRDAVKSNPTLQQQRGWLQQQQQLLLLNHKMFSFVDGAVALQELVEGGLLQQHSGCSSDFAGSNFAAAPQPKDLRVYHALLHAVNLRLAELAAQQHQRGGNEIGGPAVFAALPGEAPLSPAAVLRRMRQQQLLPTDDRQEETHVHKGNSGSASVAELLAKDSCGLQRLEEEEQQQPSHPWHQPPLHTQQEAGVAGGKAQRETGRQPRGRRKRAAHQQLLRQDDDEAPPPIGAATAAETEDLIGDSRLIVRSGVLQAELQRRGECLSALPFVDFDGQPHSRG</sequence>
<evidence type="ECO:0000256" key="1">
    <source>
        <dbReference type="SAM" id="MobiDB-lite"/>
    </source>
</evidence>
<name>A0A1D3D5N0_9EIME</name>
<reference evidence="2 3" key="1">
    <citation type="journal article" date="2016" name="BMC Genomics">
        <title>Comparative genomics reveals Cyclospora cayetanensis possesses coccidia-like metabolism and invasion components but unique surface antigens.</title>
        <authorList>
            <person name="Liu S."/>
            <person name="Wang L."/>
            <person name="Zheng H."/>
            <person name="Xu Z."/>
            <person name="Roellig D.M."/>
            <person name="Li N."/>
            <person name="Frace M.A."/>
            <person name="Tang K."/>
            <person name="Arrowood M.J."/>
            <person name="Moss D.M."/>
            <person name="Zhang L."/>
            <person name="Feng Y."/>
            <person name="Xiao L."/>
        </authorList>
    </citation>
    <scope>NUCLEOTIDE SEQUENCE [LARGE SCALE GENOMIC DNA]</scope>
    <source>
        <strain evidence="2 3">CHN_HEN01</strain>
    </source>
</reference>
<feature type="region of interest" description="Disordered" evidence="1">
    <location>
        <begin position="251"/>
        <end position="321"/>
    </location>
</feature>
<evidence type="ECO:0000313" key="2">
    <source>
        <dbReference type="EMBL" id="OEH78763.1"/>
    </source>
</evidence>